<reference evidence="2" key="2">
    <citation type="submission" date="2020-09" db="EMBL/GenBank/DDBJ databases">
        <authorList>
            <person name="Sun Q."/>
            <person name="Zhou Y."/>
        </authorList>
    </citation>
    <scope>NUCLEOTIDE SEQUENCE</scope>
    <source>
        <strain evidence="2">CGMCC 4.7299</strain>
    </source>
</reference>
<dbReference type="Proteomes" id="UP000656042">
    <property type="component" value="Unassembled WGS sequence"/>
</dbReference>
<feature type="compositionally biased region" description="Pro residues" evidence="1">
    <location>
        <begin position="1"/>
        <end position="15"/>
    </location>
</feature>
<feature type="compositionally biased region" description="Basic and acidic residues" evidence="1">
    <location>
        <begin position="16"/>
        <end position="26"/>
    </location>
</feature>
<reference evidence="2" key="1">
    <citation type="journal article" date="2014" name="Int. J. Syst. Evol. Microbiol.">
        <title>Complete genome sequence of Corynebacterium casei LMG S-19264T (=DSM 44701T), isolated from a smear-ripened cheese.</title>
        <authorList>
            <consortium name="US DOE Joint Genome Institute (JGI-PGF)"/>
            <person name="Walter F."/>
            <person name="Albersmeier A."/>
            <person name="Kalinowski J."/>
            <person name="Ruckert C."/>
        </authorList>
    </citation>
    <scope>NUCLEOTIDE SEQUENCE</scope>
    <source>
        <strain evidence="2">CGMCC 4.7299</strain>
    </source>
</reference>
<evidence type="ECO:0000313" key="3">
    <source>
        <dbReference type="Proteomes" id="UP000656042"/>
    </source>
</evidence>
<dbReference type="PANTHER" id="PTHR30217:SF10">
    <property type="entry name" value="23S RRNA 5-HYDROXYCYTIDINE C2501 SYNTHASE"/>
    <property type="match status" value="1"/>
</dbReference>
<feature type="region of interest" description="Disordered" evidence="1">
    <location>
        <begin position="1"/>
        <end position="26"/>
    </location>
</feature>
<comment type="caution">
    <text evidence="2">The sequence shown here is derived from an EMBL/GenBank/DDBJ whole genome shotgun (WGS) entry which is preliminary data.</text>
</comment>
<proteinExistence type="predicted"/>
<gene>
    <name evidence="2" type="ORF">GCM10012284_10200</name>
</gene>
<dbReference type="AlphaFoldDB" id="A0A8J3BXH0"/>
<name>A0A8J3BXH0_9ACTN</name>
<organism evidence="2 3">
    <name type="scientific">Mangrovihabitans endophyticus</name>
    <dbReference type="NCBI Taxonomy" id="1751298"/>
    <lineage>
        <taxon>Bacteria</taxon>
        <taxon>Bacillati</taxon>
        <taxon>Actinomycetota</taxon>
        <taxon>Actinomycetes</taxon>
        <taxon>Micromonosporales</taxon>
        <taxon>Micromonosporaceae</taxon>
        <taxon>Mangrovihabitans</taxon>
    </lineage>
</organism>
<keyword evidence="3" id="KW-1185">Reference proteome</keyword>
<evidence type="ECO:0000256" key="1">
    <source>
        <dbReference type="SAM" id="MobiDB-lite"/>
    </source>
</evidence>
<dbReference type="InterPro" id="IPR051454">
    <property type="entry name" value="RNA/ubiquinone_mod_enzymes"/>
</dbReference>
<evidence type="ECO:0000313" key="2">
    <source>
        <dbReference type="EMBL" id="GGK78254.1"/>
    </source>
</evidence>
<accession>A0A8J3BXH0</accession>
<sequence length="339" mass="35663">MPVDPPPGQPCAPREPAPRPDPDRRPVALNAPVRSLKMLELQMAAGANEVYVALRPPADVAVSFDALPARRDDEPTHVPSTALLAELVTAAHAAGLRVHFCADAPVVAHGHEAAWRAHVGAGVDAGADTVVVGSLAGVARLSGSGIPLVAGLPMGVSTLGYAAHLRDAYGVRRIVVPHTLTLGEITGFCTLDGLEIEVPVQTGAGLDCTRCRLSDIPGVGLGCRAGYTGSQADEGPPADLGGFLDGASDCALCDVPALIEIGVRAMQIPGRESPNVRQNAKITQMYRRAVTGHTAGTPITEVIAAIDRVELMWQMGWLPRLCDQQRCRFRDTPQQRAYV</sequence>
<dbReference type="EMBL" id="BMMX01000002">
    <property type="protein sequence ID" value="GGK78254.1"/>
    <property type="molecule type" value="Genomic_DNA"/>
</dbReference>
<dbReference type="PANTHER" id="PTHR30217">
    <property type="entry name" value="PEPTIDASE U32 FAMILY"/>
    <property type="match status" value="1"/>
</dbReference>
<protein>
    <submittedName>
        <fullName evidence="2">Uncharacterized protein</fullName>
    </submittedName>
</protein>